<organism evidence="3 4">
    <name type="scientific">Kribbella jiaozuonensis</name>
    <dbReference type="NCBI Taxonomy" id="2575441"/>
    <lineage>
        <taxon>Bacteria</taxon>
        <taxon>Bacillati</taxon>
        <taxon>Actinomycetota</taxon>
        <taxon>Actinomycetes</taxon>
        <taxon>Propionibacteriales</taxon>
        <taxon>Kribbellaceae</taxon>
        <taxon>Kribbella</taxon>
    </lineage>
</organism>
<evidence type="ECO:0000313" key="3">
    <source>
        <dbReference type="EMBL" id="TKK75981.1"/>
    </source>
</evidence>
<sequence length="205" mass="22813">MGLPGPRLRHHPRDRAPAPRRVARARLVSGFAEYQPGVARQTVDVQVRPGELRDLDACAELIVSRTHGSAAERRERLVADLADPDKYISVAVVGDEVVGYGGVIRHELKPDDPPTTAPTGYYLIGLIVSPDWRRHGIGELLMRDRIRWTAERADAVYSFVNQANGAILDLNKRFRFTEVTRDFIFPGAPLKPGTCVLLRADLTDQ</sequence>
<dbReference type="Proteomes" id="UP000305836">
    <property type="component" value="Unassembled WGS sequence"/>
</dbReference>
<evidence type="ECO:0000259" key="2">
    <source>
        <dbReference type="PROSITE" id="PS51186"/>
    </source>
</evidence>
<feature type="region of interest" description="Disordered" evidence="1">
    <location>
        <begin position="1"/>
        <end position="20"/>
    </location>
</feature>
<evidence type="ECO:0000256" key="1">
    <source>
        <dbReference type="SAM" id="MobiDB-lite"/>
    </source>
</evidence>
<keyword evidence="4" id="KW-1185">Reference proteome</keyword>
<dbReference type="AlphaFoldDB" id="A0A4U3LK49"/>
<keyword evidence="3" id="KW-0808">Transferase</keyword>
<comment type="caution">
    <text evidence="3">The sequence shown here is derived from an EMBL/GenBank/DDBJ whole genome shotgun (WGS) entry which is preliminary data.</text>
</comment>
<dbReference type="Gene3D" id="3.40.630.30">
    <property type="match status" value="1"/>
</dbReference>
<dbReference type="PROSITE" id="PS51186">
    <property type="entry name" value="GNAT"/>
    <property type="match status" value="1"/>
</dbReference>
<gene>
    <name evidence="3" type="ORF">FDA38_26490</name>
</gene>
<proteinExistence type="predicted"/>
<dbReference type="PANTHER" id="PTHR43072">
    <property type="entry name" value="N-ACETYLTRANSFERASE"/>
    <property type="match status" value="1"/>
</dbReference>
<dbReference type="PANTHER" id="PTHR43072:SF60">
    <property type="entry name" value="L-2,4-DIAMINOBUTYRIC ACID ACETYLTRANSFERASE"/>
    <property type="match status" value="1"/>
</dbReference>
<reference evidence="3 4" key="1">
    <citation type="submission" date="2019-04" db="EMBL/GenBank/DDBJ databases">
        <title>Kribbella sp. NEAU-THZ 27 nov., a novel actinomycete isolated from soil.</title>
        <authorList>
            <person name="Duan L."/>
        </authorList>
    </citation>
    <scope>NUCLEOTIDE SEQUENCE [LARGE SCALE GENOMIC DNA]</scope>
    <source>
        <strain evidence="4">NEAU-THZ27</strain>
    </source>
</reference>
<dbReference type="OrthoDB" id="3254236at2"/>
<dbReference type="InterPro" id="IPR016181">
    <property type="entry name" value="Acyl_CoA_acyltransferase"/>
</dbReference>
<feature type="domain" description="N-acetyltransferase" evidence="2">
    <location>
        <begin position="45"/>
        <end position="203"/>
    </location>
</feature>
<accession>A0A4U3LK49</accession>
<dbReference type="CDD" id="cd04301">
    <property type="entry name" value="NAT_SF"/>
    <property type="match status" value="1"/>
</dbReference>
<dbReference type="Pfam" id="PF00583">
    <property type="entry name" value="Acetyltransf_1"/>
    <property type="match status" value="1"/>
</dbReference>
<name>A0A4U3LK49_9ACTN</name>
<dbReference type="InterPro" id="IPR000182">
    <property type="entry name" value="GNAT_dom"/>
</dbReference>
<protein>
    <submittedName>
        <fullName evidence="3">GNAT family N-acetyltransferase</fullName>
    </submittedName>
</protein>
<dbReference type="GO" id="GO:0016747">
    <property type="term" value="F:acyltransferase activity, transferring groups other than amino-acyl groups"/>
    <property type="evidence" value="ECO:0007669"/>
    <property type="project" value="InterPro"/>
</dbReference>
<evidence type="ECO:0000313" key="4">
    <source>
        <dbReference type="Proteomes" id="UP000305836"/>
    </source>
</evidence>
<dbReference type="EMBL" id="SZPZ01000004">
    <property type="protein sequence ID" value="TKK75981.1"/>
    <property type="molecule type" value="Genomic_DNA"/>
</dbReference>
<dbReference type="SUPFAM" id="SSF55729">
    <property type="entry name" value="Acyl-CoA N-acyltransferases (Nat)"/>
    <property type="match status" value="1"/>
</dbReference>